<evidence type="ECO:0000313" key="4">
    <source>
        <dbReference type="Proteomes" id="UP000001593"/>
    </source>
</evidence>
<gene>
    <name evidence="3" type="ORF">NEMVEDRAFT_v1g239087</name>
</gene>
<dbReference type="InParanoid" id="A7RLA4"/>
<dbReference type="GO" id="GO:0004061">
    <property type="term" value="F:arylformamidase activity"/>
    <property type="evidence" value="ECO:0007669"/>
    <property type="project" value="InterPro"/>
</dbReference>
<dbReference type="InterPro" id="IPR037175">
    <property type="entry name" value="KFase_sf"/>
</dbReference>
<dbReference type="PANTHER" id="PTHR43564">
    <property type="entry name" value="KYNURENINE FORMAMIDASE-LIKE PROTEIN"/>
    <property type="match status" value="1"/>
</dbReference>
<dbReference type="SUPFAM" id="SSF102198">
    <property type="entry name" value="Putative cyclase"/>
    <property type="match status" value="1"/>
</dbReference>
<organism evidence="3 4">
    <name type="scientific">Nematostella vectensis</name>
    <name type="common">Starlet sea anemone</name>
    <dbReference type="NCBI Taxonomy" id="45351"/>
    <lineage>
        <taxon>Eukaryota</taxon>
        <taxon>Metazoa</taxon>
        <taxon>Cnidaria</taxon>
        <taxon>Anthozoa</taxon>
        <taxon>Hexacorallia</taxon>
        <taxon>Actiniaria</taxon>
        <taxon>Edwardsiidae</taxon>
        <taxon>Nematostella</taxon>
    </lineage>
</organism>
<protein>
    <recommendedName>
        <fullName evidence="5">Kynurenine formamidase</fullName>
    </recommendedName>
</protein>
<dbReference type="EMBL" id="DS469517">
    <property type="protein sequence ID" value="EDO47896.1"/>
    <property type="molecule type" value="Genomic_DNA"/>
</dbReference>
<feature type="chain" id="PRO_5002714512" description="Kynurenine formamidase" evidence="2">
    <location>
        <begin position="19"/>
        <end position="285"/>
    </location>
</feature>
<dbReference type="HOGENOM" id="CLU_030671_2_0_1"/>
<reference evidence="3 4" key="1">
    <citation type="journal article" date="2007" name="Science">
        <title>Sea anemone genome reveals ancestral eumetazoan gene repertoire and genomic organization.</title>
        <authorList>
            <person name="Putnam N.H."/>
            <person name="Srivastava M."/>
            <person name="Hellsten U."/>
            <person name="Dirks B."/>
            <person name="Chapman J."/>
            <person name="Salamov A."/>
            <person name="Terry A."/>
            <person name="Shapiro H."/>
            <person name="Lindquist E."/>
            <person name="Kapitonov V.V."/>
            <person name="Jurka J."/>
            <person name="Genikhovich G."/>
            <person name="Grigoriev I.V."/>
            <person name="Lucas S.M."/>
            <person name="Steele R.E."/>
            <person name="Finnerty J.R."/>
            <person name="Technau U."/>
            <person name="Martindale M.Q."/>
            <person name="Rokhsar D.S."/>
        </authorList>
    </citation>
    <scope>NUCLEOTIDE SEQUENCE [LARGE SCALE GENOMIC DNA]</scope>
    <source>
        <strain evidence="4">CH2 X CH6</strain>
    </source>
</reference>
<keyword evidence="2" id="KW-0732">Signal</keyword>
<accession>A7RLA4</accession>
<dbReference type="AlphaFoldDB" id="A7RLA4"/>
<sequence>MLLWSVVTCFALVGLSSTAPAPSKWINLSYKFDNTSIYWPGSTRFKHALVFQGHKPDYYYSMFDISASEHGGTHIDAPIHFAENKWALDEIPLDTLIGDAVVVDMKAKVANDSDAQLMPSDLEAWERQHGRIPDDSILLLNTGWGKYWPDPKRYLGTDTLNTSLLHFPGMHPDAAKWLVDNRKIKMFGIDTPSLDYGQSVKFQTHVTLFTQNIPGLENVANLDKLPTKGAVVYAAPMFIAGGSGGPCKVFATIKKDGVSGAVDTSMHPYRALYFGLISVVFALIF</sequence>
<name>A7RLA4_NEMVE</name>
<dbReference type="eggNOG" id="ENOG502RXT8">
    <property type="taxonomic scope" value="Eukaryota"/>
</dbReference>
<dbReference type="STRING" id="45351.A7RLA4"/>
<dbReference type="GO" id="GO:0019441">
    <property type="term" value="P:L-tryptophan catabolic process to kynurenine"/>
    <property type="evidence" value="ECO:0007669"/>
    <property type="project" value="InterPro"/>
</dbReference>
<comment type="similarity">
    <text evidence="1">Belongs to the Cyclase 1 superfamily.</text>
</comment>
<dbReference type="PANTHER" id="PTHR43564:SF2">
    <property type="entry name" value="BLR6059 PROTEIN"/>
    <property type="match status" value="1"/>
</dbReference>
<dbReference type="PhylomeDB" id="A7RLA4"/>
<dbReference type="OMA" id="WITAREY"/>
<evidence type="ECO:0000256" key="1">
    <source>
        <dbReference type="ARBA" id="ARBA00007865"/>
    </source>
</evidence>
<proteinExistence type="inferred from homology"/>
<feature type="signal peptide" evidence="2">
    <location>
        <begin position="1"/>
        <end position="18"/>
    </location>
</feature>
<keyword evidence="4" id="KW-1185">Reference proteome</keyword>
<evidence type="ECO:0008006" key="5">
    <source>
        <dbReference type="Google" id="ProtNLM"/>
    </source>
</evidence>
<evidence type="ECO:0000313" key="3">
    <source>
        <dbReference type="EMBL" id="EDO47896.1"/>
    </source>
</evidence>
<dbReference type="InterPro" id="IPR007325">
    <property type="entry name" value="KFase/CYL"/>
</dbReference>
<dbReference type="KEGG" id="nve:5520037"/>
<dbReference type="Gene3D" id="3.50.30.50">
    <property type="entry name" value="Putative cyclase"/>
    <property type="match status" value="1"/>
</dbReference>
<dbReference type="Proteomes" id="UP000001593">
    <property type="component" value="Unassembled WGS sequence"/>
</dbReference>
<evidence type="ECO:0000256" key="2">
    <source>
        <dbReference type="SAM" id="SignalP"/>
    </source>
</evidence>
<dbReference type="Pfam" id="PF04199">
    <property type="entry name" value="Cyclase"/>
    <property type="match status" value="1"/>
</dbReference>